<keyword evidence="2" id="KW-0560">Oxidoreductase</keyword>
<name>A0A512DNL9_9PROT</name>
<evidence type="ECO:0000256" key="1">
    <source>
        <dbReference type="ARBA" id="ARBA00001964"/>
    </source>
</evidence>
<dbReference type="Pfam" id="PF02779">
    <property type="entry name" value="Transket_pyr"/>
    <property type="match status" value="1"/>
</dbReference>
<dbReference type="Gene3D" id="3.40.50.970">
    <property type="match status" value="1"/>
</dbReference>
<sequence>MSSPNSDERVLTYAQAIAEAIQQEMARDPDVFVMGQGVDDAKGMYGTTLGLHEEFGADRNFDVPLAEDAMTGIGIGAALAGLRPIQVHQRMDFLLLCMNQLVNMAAKQSYMFSGAHAVPLVVRAVIGRSWGQGAQHSQAFHSYFMHVPGLKVVAPTTPHDVKGCLIAAIRDNNPVVFVEHRMLYGFKGIVPEEAYEVPFGQARRLTAGSDVTIVAISHMVVEALRAGHLLAERGIGAEVIDPVSLAPLDIATIAASVRRTRRLLVVDNGWLSCGASAEIVSQVVERLQGESTFRVKRLGYLATPCPTTRPLEQIFYPTSRSIALAAHELVHGAGAPTWTIAQDDPREIVEFKGPF</sequence>
<dbReference type="PANTHER" id="PTHR43257:SF2">
    <property type="entry name" value="PYRUVATE DEHYDROGENASE E1 COMPONENT SUBUNIT BETA"/>
    <property type="match status" value="1"/>
</dbReference>
<dbReference type="Gene3D" id="3.40.50.920">
    <property type="match status" value="1"/>
</dbReference>
<proteinExistence type="predicted"/>
<comment type="cofactor">
    <cofactor evidence="1">
        <name>thiamine diphosphate</name>
        <dbReference type="ChEBI" id="CHEBI:58937"/>
    </cofactor>
</comment>
<dbReference type="RefSeq" id="WP_052831084.1">
    <property type="nucleotide sequence ID" value="NZ_BJYZ01000009.1"/>
</dbReference>
<dbReference type="InterPro" id="IPR009014">
    <property type="entry name" value="Transketo_C/PFOR_II"/>
</dbReference>
<dbReference type="GO" id="GO:0016491">
    <property type="term" value="F:oxidoreductase activity"/>
    <property type="evidence" value="ECO:0007669"/>
    <property type="project" value="UniProtKB-KW"/>
</dbReference>
<dbReference type="InterPro" id="IPR005475">
    <property type="entry name" value="Transketolase-like_Pyr-bd"/>
</dbReference>
<dbReference type="PANTHER" id="PTHR43257">
    <property type="entry name" value="PYRUVATE DEHYDROGENASE E1 COMPONENT BETA SUBUNIT"/>
    <property type="match status" value="1"/>
</dbReference>
<accession>A0A512DNL9</accession>
<dbReference type="InterPro" id="IPR033248">
    <property type="entry name" value="Transketolase_C"/>
</dbReference>
<dbReference type="OrthoDB" id="9780894at2"/>
<evidence type="ECO:0000259" key="4">
    <source>
        <dbReference type="SMART" id="SM00861"/>
    </source>
</evidence>
<evidence type="ECO:0000256" key="2">
    <source>
        <dbReference type="ARBA" id="ARBA00023002"/>
    </source>
</evidence>
<dbReference type="Proteomes" id="UP000321523">
    <property type="component" value="Unassembled WGS sequence"/>
</dbReference>
<evidence type="ECO:0000256" key="3">
    <source>
        <dbReference type="ARBA" id="ARBA00023052"/>
    </source>
</evidence>
<keyword evidence="3" id="KW-0786">Thiamine pyrophosphate</keyword>
<reference evidence="5 6" key="1">
    <citation type="submission" date="2019-07" db="EMBL/GenBank/DDBJ databases">
        <title>Whole genome shotgun sequence of Skermanella aerolata NBRC 106429.</title>
        <authorList>
            <person name="Hosoyama A."/>
            <person name="Uohara A."/>
            <person name="Ohji S."/>
            <person name="Ichikawa N."/>
        </authorList>
    </citation>
    <scope>NUCLEOTIDE SEQUENCE [LARGE SCALE GENOMIC DNA]</scope>
    <source>
        <strain evidence="5 6">NBRC 106429</strain>
    </source>
</reference>
<evidence type="ECO:0000313" key="5">
    <source>
        <dbReference type="EMBL" id="GEO38072.1"/>
    </source>
</evidence>
<dbReference type="SUPFAM" id="SSF52922">
    <property type="entry name" value="TK C-terminal domain-like"/>
    <property type="match status" value="1"/>
</dbReference>
<feature type="domain" description="Transketolase-like pyrimidine-binding" evidence="4">
    <location>
        <begin position="11"/>
        <end position="186"/>
    </location>
</feature>
<gene>
    <name evidence="5" type="ORF">SAE02_22200</name>
</gene>
<dbReference type="SMART" id="SM00861">
    <property type="entry name" value="Transket_pyr"/>
    <property type="match status" value="1"/>
</dbReference>
<evidence type="ECO:0000313" key="6">
    <source>
        <dbReference type="Proteomes" id="UP000321523"/>
    </source>
</evidence>
<dbReference type="CDD" id="cd07036">
    <property type="entry name" value="TPP_PYR_E1-PDHc-beta_like"/>
    <property type="match status" value="1"/>
</dbReference>
<dbReference type="AlphaFoldDB" id="A0A512DNL9"/>
<comment type="caution">
    <text evidence="5">The sequence shown here is derived from an EMBL/GenBank/DDBJ whole genome shotgun (WGS) entry which is preliminary data.</text>
</comment>
<dbReference type="SUPFAM" id="SSF52518">
    <property type="entry name" value="Thiamin diphosphate-binding fold (THDP-binding)"/>
    <property type="match status" value="1"/>
</dbReference>
<dbReference type="Pfam" id="PF02780">
    <property type="entry name" value="Transketolase_C"/>
    <property type="match status" value="1"/>
</dbReference>
<dbReference type="EMBL" id="BJYZ01000009">
    <property type="protein sequence ID" value="GEO38072.1"/>
    <property type="molecule type" value="Genomic_DNA"/>
</dbReference>
<organism evidence="5 6">
    <name type="scientific">Skermanella aerolata</name>
    <dbReference type="NCBI Taxonomy" id="393310"/>
    <lineage>
        <taxon>Bacteria</taxon>
        <taxon>Pseudomonadati</taxon>
        <taxon>Pseudomonadota</taxon>
        <taxon>Alphaproteobacteria</taxon>
        <taxon>Rhodospirillales</taxon>
        <taxon>Azospirillaceae</taxon>
        <taxon>Skermanella</taxon>
    </lineage>
</organism>
<dbReference type="InterPro" id="IPR029061">
    <property type="entry name" value="THDP-binding"/>
</dbReference>
<keyword evidence="6" id="KW-1185">Reference proteome</keyword>
<protein>
    <submittedName>
        <fullName evidence="5">TPP-dependent acetoin dehydrogenase complex, E1 protein subunit beta</fullName>
    </submittedName>
</protein>
<dbReference type="FunFam" id="3.40.50.970:FF:000001">
    <property type="entry name" value="Pyruvate dehydrogenase E1 beta subunit"/>
    <property type="match status" value="1"/>
</dbReference>